<name>G9P902_HYPAI</name>
<dbReference type="EMBL" id="ABDG02000027">
    <property type="protein sequence ID" value="EHK41030.1"/>
    <property type="molecule type" value="Genomic_DNA"/>
</dbReference>
<comment type="caution">
    <text evidence="1">The sequence shown here is derived from an EMBL/GenBank/DDBJ whole genome shotgun (WGS) entry which is preliminary data.</text>
</comment>
<reference evidence="1 2" key="1">
    <citation type="journal article" date="2011" name="Genome Biol.">
        <title>Comparative genome sequence analysis underscores mycoparasitism as the ancestral life style of Trichoderma.</title>
        <authorList>
            <person name="Kubicek C.P."/>
            <person name="Herrera-Estrella A."/>
            <person name="Seidl-Seiboth V."/>
            <person name="Martinez D.A."/>
            <person name="Druzhinina I.S."/>
            <person name="Thon M."/>
            <person name="Zeilinger S."/>
            <person name="Casas-Flores S."/>
            <person name="Horwitz B.A."/>
            <person name="Mukherjee P.K."/>
            <person name="Mukherjee M."/>
            <person name="Kredics L."/>
            <person name="Alcaraz L.D."/>
            <person name="Aerts A."/>
            <person name="Antal Z."/>
            <person name="Atanasova L."/>
            <person name="Cervantes-Badillo M.G."/>
            <person name="Challacombe J."/>
            <person name="Chertkov O."/>
            <person name="McCluskey K."/>
            <person name="Coulpier F."/>
            <person name="Deshpande N."/>
            <person name="von Doehren H."/>
            <person name="Ebbole D.J."/>
            <person name="Esquivel-Naranjo E.U."/>
            <person name="Fekete E."/>
            <person name="Flipphi M."/>
            <person name="Glaser F."/>
            <person name="Gomez-Rodriguez E.Y."/>
            <person name="Gruber S."/>
            <person name="Han C."/>
            <person name="Henrissat B."/>
            <person name="Hermosa R."/>
            <person name="Hernandez-Onate M."/>
            <person name="Karaffa L."/>
            <person name="Kosti I."/>
            <person name="Le Crom S."/>
            <person name="Lindquist E."/>
            <person name="Lucas S."/>
            <person name="Luebeck M."/>
            <person name="Luebeck P.S."/>
            <person name="Margeot A."/>
            <person name="Metz B."/>
            <person name="Misra M."/>
            <person name="Nevalainen H."/>
            <person name="Omann M."/>
            <person name="Packer N."/>
            <person name="Perrone G."/>
            <person name="Uresti-Rivera E.E."/>
            <person name="Salamov A."/>
            <person name="Schmoll M."/>
            <person name="Seiboth B."/>
            <person name="Shapiro H."/>
            <person name="Sukno S."/>
            <person name="Tamayo-Ramos J.A."/>
            <person name="Tisch D."/>
            <person name="Wiest A."/>
            <person name="Wilkinson H.H."/>
            <person name="Zhang M."/>
            <person name="Coutinho P.M."/>
            <person name="Kenerley C.M."/>
            <person name="Monte E."/>
            <person name="Baker S.E."/>
            <person name="Grigoriev I.V."/>
        </authorList>
    </citation>
    <scope>NUCLEOTIDE SEQUENCE [LARGE SCALE GENOMIC DNA]</scope>
    <source>
        <strain evidence="2">ATCC 20476 / IMI 206040</strain>
    </source>
</reference>
<keyword evidence="2" id="KW-1185">Reference proteome</keyword>
<protein>
    <submittedName>
        <fullName evidence="1">Uncharacterized protein</fullName>
    </submittedName>
</protein>
<sequence length="157" mass="17019">MYRILFPEDTSIPSPYKEVPSDRTDEFRAWAAEIEGIRNSSSLDVRTQIQQIMSVAKKAIREVCSQSSGVQHDFQDTTSGDVMAAAYSGTIDMSSTCTPDLGPLGEYMSLSADLIDASQLSGVSASMFGDQDDSASHTLDSSYAMDTDLMGIGEFPY</sequence>
<dbReference type="OrthoDB" id="4161727at2759"/>
<organism evidence="1 2">
    <name type="scientific">Hypocrea atroviridis (strain ATCC 20476 / IMI 206040)</name>
    <name type="common">Trichoderma atroviride</name>
    <dbReference type="NCBI Taxonomy" id="452589"/>
    <lineage>
        <taxon>Eukaryota</taxon>
        <taxon>Fungi</taxon>
        <taxon>Dikarya</taxon>
        <taxon>Ascomycota</taxon>
        <taxon>Pezizomycotina</taxon>
        <taxon>Sordariomycetes</taxon>
        <taxon>Hypocreomycetidae</taxon>
        <taxon>Hypocreales</taxon>
        <taxon>Hypocreaceae</taxon>
        <taxon>Trichoderma</taxon>
    </lineage>
</organism>
<evidence type="ECO:0000313" key="1">
    <source>
        <dbReference type="EMBL" id="EHK41030.1"/>
    </source>
</evidence>
<accession>G9P902</accession>
<gene>
    <name evidence="1" type="ORF">TRIATDRAFT_85135</name>
</gene>
<dbReference type="KEGG" id="tatv:25785874"/>
<dbReference type="HOGENOM" id="CLU_1678149_0_0_1"/>
<evidence type="ECO:0000313" key="2">
    <source>
        <dbReference type="Proteomes" id="UP000005426"/>
    </source>
</evidence>
<dbReference type="GeneID" id="25785874"/>
<proteinExistence type="predicted"/>
<dbReference type="Proteomes" id="UP000005426">
    <property type="component" value="Unassembled WGS sequence"/>
</dbReference>
<dbReference type="AlphaFoldDB" id="G9P902"/>